<comment type="caution">
    <text evidence="3">The sequence shown here is derived from an EMBL/GenBank/DDBJ whole genome shotgun (WGS) entry which is preliminary data.</text>
</comment>
<protein>
    <recommendedName>
        <fullName evidence="5">Alpha 1,2-mannosyltransferase 2.4.1</fullName>
    </recommendedName>
</protein>
<reference evidence="3 4" key="1">
    <citation type="submission" date="2020-04" db="EMBL/GenBank/DDBJ databases">
        <title>Perkinsus chesapeaki whole genome sequence.</title>
        <authorList>
            <person name="Bogema D.R."/>
        </authorList>
    </citation>
    <scope>NUCLEOTIDE SEQUENCE [LARGE SCALE GENOMIC DNA]</scope>
    <source>
        <strain evidence="3">ATCC PRA-425</strain>
    </source>
</reference>
<evidence type="ECO:0000313" key="3">
    <source>
        <dbReference type="EMBL" id="KAF4656423.1"/>
    </source>
</evidence>
<keyword evidence="4" id="KW-1185">Reference proteome</keyword>
<keyword evidence="2" id="KW-0808">Transferase</keyword>
<dbReference type="OrthoDB" id="439943at2759"/>
<dbReference type="InterPro" id="IPR002685">
    <property type="entry name" value="Glyco_trans_15"/>
</dbReference>
<dbReference type="InterPro" id="IPR029044">
    <property type="entry name" value="Nucleotide-diphossugar_trans"/>
</dbReference>
<dbReference type="GO" id="GO:0000032">
    <property type="term" value="P:cell wall mannoprotein biosynthetic process"/>
    <property type="evidence" value="ECO:0007669"/>
    <property type="project" value="TreeGrafter"/>
</dbReference>
<dbReference type="GO" id="GO:0016020">
    <property type="term" value="C:membrane"/>
    <property type="evidence" value="ECO:0007669"/>
    <property type="project" value="InterPro"/>
</dbReference>
<sequence>MSINGPLLPITMRNMSSIVGNFFGVKKFSVSIELSSVLDGPSAGAVVELEVLFDTYLQHLLDIHLEDIVGTERCGAQLLRPIAEGVRQLTRYHKEALSSRDVELVEIITAYQIHKSCESALDTLDALADTVLAECCQQGATNARDCLRSNARRFLANAQYISHTVIDEEQEERLMAPFTLQEGHCPTQEEIEEAVDLIVQRLTKPLIEDSLSAFQVPNTMARELEPDYTIDKALMDLIPHATAALLNRTSSALINADFVDFLYHGGRVDLRPAHARGLPTRKAASLENEGVSEVSGSRLFATFHVDSRHYHNRARPWQICVDEATADPTPCSQSAGYLFHVNLFPPFNTSVEYHGSLSTTEGPLKLEIDNAFKKEELFEQVPYYVSRSAALGSVRAIFHSINHWSPEEVYVHPLVGNCQFIEKLLTASVRPRKLYVPINPLLGSEAVTVPEHTEWMKEKHEELVKGNPSGHGVGPTLRAFCSHPPPPPLPSLARPGGVAYNASCMNLPLADISDVEDLQSRCSLAGAEALLSPHGYVAEAIRGGSLAVFQWAPNAEEDAGRLKRIFTSDWTANPLTRYLLQDLNDSSMTSSKSTGNYWGTGENPIPRTPLTEYFVQRDNRGKCINDSCDCFPPFRGRLCEDTSPPRQAPSSTEGSQYKAVIHYLVPSRPREVNELAFGLRNLWEMYNHLKDLPVIIFHDGLTAEFRHQLVHASQNRIWFIYIEFDTIPPHVMDEMKPQPASIGYRQAIRWRSWPIYKEKCWARFDYALTLDTDSYLPGQWDQKEDIFDYMHNRNLTAVFTHFGRESAAAAVNFLQFFLLYCKLHAIDPRGSSIAKALIESNFKWYQQIIELDFEAVKLSWFVDNDAYEDLFQFMDSTGGFYKFRWGNNPFRTFALALLLPEDKMAALRVSYAHQGFCQCDDGQKCYRSSPASPWQCPSRAPHVFEANISISELLRQLQPWRGTEEQRSRVEEIADMVDNPSGSDELPARLR</sequence>
<comment type="similarity">
    <text evidence="1">Belongs to the glycosyltransferase 15 family.</text>
</comment>
<name>A0A7J6LB07_PERCH</name>
<dbReference type="PANTHER" id="PTHR31121:SF6">
    <property type="entry name" value="ALPHA-1,2 MANNOSYLTRANSFERASE KTR1"/>
    <property type="match status" value="1"/>
</dbReference>
<dbReference type="GO" id="GO:0006487">
    <property type="term" value="P:protein N-linked glycosylation"/>
    <property type="evidence" value="ECO:0007669"/>
    <property type="project" value="TreeGrafter"/>
</dbReference>
<dbReference type="Gene3D" id="3.90.550.10">
    <property type="entry name" value="Spore Coat Polysaccharide Biosynthesis Protein SpsA, Chain A"/>
    <property type="match status" value="1"/>
</dbReference>
<dbReference type="SUPFAM" id="SSF53448">
    <property type="entry name" value="Nucleotide-diphospho-sugar transferases"/>
    <property type="match status" value="1"/>
</dbReference>
<dbReference type="Pfam" id="PF01793">
    <property type="entry name" value="Glyco_transf_15"/>
    <property type="match status" value="1"/>
</dbReference>
<dbReference type="EMBL" id="JAAPAO010000599">
    <property type="protein sequence ID" value="KAF4656423.1"/>
    <property type="molecule type" value="Genomic_DNA"/>
</dbReference>
<dbReference type="PANTHER" id="PTHR31121">
    <property type="entry name" value="ALPHA-1,2 MANNOSYLTRANSFERASE KTR1"/>
    <property type="match status" value="1"/>
</dbReference>
<proteinExistence type="inferred from homology"/>
<evidence type="ECO:0000313" key="4">
    <source>
        <dbReference type="Proteomes" id="UP000591131"/>
    </source>
</evidence>
<evidence type="ECO:0000256" key="1">
    <source>
        <dbReference type="ARBA" id="ARBA00007677"/>
    </source>
</evidence>
<accession>A0A7J6LB07</accession>
<evidence type="ECO:0000256" key="2">
    <source>
        <dbReference type="ARBA" id="ARBA00022679"/>
    </source>
</evidence>
<dbReference type="GO" id="GO:0005794">
    <property type="term" value="C:Golgi apparatus"/>
    <property type="evidence" value="ECO:0007669"/>
    <property type="project" value="TreeGrafter"/>
</dbReference>
<dbReference type="Proteomes" id="UP000591131">
    <property type="component" value="Unassembled WGS sequence"/>
</dbReference>
<dbReference type="AlphaFoldDB" id="A0A7J6LB07"/>
<evidence type="ECO:0008006" key="5">
    <source>
        <dbReference type="Google" id="ProtNLM"/>
    </source>
</evidence>
<dbReference type="GO" id="GO:0000026">
    <property type="term" value="F:alpha-1,2-mannosyltransferase activity"/>
    <property type="evidence" value="ECO:0007669"/>
    <property type="project" value="TreeGrafter"/>
</dbReference>
<organism evidence="3 4">
    <name type="scientific">Perkinsus chesapeaki</name>
    <name type="common">Clam parasite</name>
    <name type="synonym">Perkinsus andrewsi</name>
    <dbReference type="NCBI Taxonomy" id="330153"/>
    <lineage>
        <taxon>Eukaryota</taxon>
        <taxon>Sar</taxon>
        <taxon>Alveolata</taxon>
        <taxon>Perkinsozoa</taxon>
        <taxon>Perkinsea</taxon>
        <taxon>Perkinsida</taxon>
        <taxon>Perkinsidae</taxon>
        <taxon>Perkinsus</taxon>
    </lineage>
</organism>
<gene>
    <name evidence="3" type="ORF">FOL47_008923</name>
</gene>